<proteinExistence type="predicted"/>
<sequence>MKKTPIWAKVLLVVVILASIAGAALVSFNVGKFFGATESRDTQVIRSITGEEQVILVTAGMTDVQEENGEGLTLAIGDWDFFTLPGSERSVLVRYEYDAKFGIEGKDVAITRTGDGSYLITIPEFVYLGYTNPDLSVAHEENGFLSWTTPEIDTTAVFEELLSEQAVEQHIDGFQLTLEDQAELFYTRIVHAIDPAITLQFHFTE</sequence>
<organism evidence="1 2">
    <name type="scientific">Microbacterium aquimaris</name>
    <dbReference type="NCBI Taxonomy" id="459816"/>
    <lineage>
        <taxon>Bacteria</taxon>
        <taxon>Bacillati</taxon>
        <taxon>Actinomycetota</taxon>
        <taxon>Actinomycetes</taxon>
        <taxon>Micrococcales</taxon>
        <taxon>Microbacteriaceae</taxon>
        <taxon>Microbacterium</taxon>
    </lineage>
</organism>
<keyword evidence="2" id="KW-1185">Reference proteome</keyword>
<gene>
    <name evidence="1" type="ORF">R2Q92_02790</name>
</gene>
<dbReference type="Proteomes" id="UP001291912">
    <property type="component" value="Unassembled WGS sequence"/>
</dbReference>
<evidence type="ECO:0000313" key="2">
    <source>
        <dbReference type="Proteomes" id="UP001291912"/>
    </source>
</evidence>
<name>A0ABU5N3R8_9MICO</name>
<accession>A0ABU5N3R8</accession>
<dbReference type="RefSeq" id="WP_194423434.1">
    <property type="nucleotide sequence ID" value="NZ_BAAAPT010000001.1"/>
</dbReference>
<comment type="caution">
    <text evidence="1">The sequence shown here is derived from an EMBL/GenBank/DDBJ whole genome shotgun (WGS) entry which is preliminary data.</text>
</comment>
<protein>
    <recommendedName>
        <fullName evidence="3">DUF4230 domain-containing protein</fullName>
    </recommendedName>
</protein>
<evidence type="ECO:0008006" key="3">
    <source>
        <dbReference type="Google" id="ProtNLM"/>
    </source>
</evidence>
<evidence type="ECO:0000313" key="1">
    <source>
        <dbReference type="EMBL" id="MDZ8160745.1"/>
    </source>
</evidence>
<dbReference type="EMBL" id="JAWJYN010000001">
    <property type="protein sequence ID" value="MDZ8160745.1"/>
    <property type="molecule type" value="Genomic_DNA"/>
</dbReference>
<reference evidence="1 2" key="1">
    <citation type="submission" date="2023-10" db="EMBL/GenBank/DDBJ databases">
        <title>Microbacterium xanthum sp. nov., isolated from seaweed.</title>
        <authorList>
            <person name="Lee S.D."/>
        </authorList>
    </citation>
    <scope>NUCLEOTIDE SEQUENCE [LARGE SCALE GENOMIC DNA]</scope>
    <source>
        <strain evidence="1 2">KCTC 19124</strain>
    </source>
</reference>